<feature type="compositionally biased region" description="Low complexity" evidence="8">
    <location>
        <begin position="602"/>
        <end position="632"/>
    </location>
</feature>
<feature type="compositionally biased region" description="Low complexity" evidence="8">
    <location>
        <begin position="1179"/>
        <end position="1192"/>
    </location>
</feature>
<feature type="compositionally biased region" description="Polar residues" evidence="8">
    <location>
        <begin position="1207"/>
        <end position="1221"/>
    </location>
</feature>
<feature type="compositionally biased region" description="Polar residues" evidence="8">
    <location>
        <begin position="447"/>
        <end position="460"/>
    </location>
</feature>
<evidence type="ECO:0000256" key="1">
    <source>
        <dbReference type="ARBA" id="ARBA00022679"/>
    </source>
</evidence>
<keyword evidence="3" id="KW-0418">Kinase</keyword>
<evidence type="ECO:0000313" key="10">
    <source>
        <dbReference type="EMBL" id="CEM47075.1"/>
    </source>
</evidence>
<evidence type="ECO:0000256" key="2">
    <source>
        <dbReference type="ARBA" id="ARBA00022741"/>
    </source>
</evidence>
<feature type="compositionally biased region" description="Polar residues" evidence="8">
    <location>
        <begin position="123"/>
        <end position="135"/>
    </location>
</feature>
<organism evidence="10">
    <name type="scientific">Chromera velia CCMP2878</name>
    <dbReference type="NCBI Taxonomy" id="1169474"/>
    <lineage>
        <taxon>Eukaryota</taxon>
        <taxon>Sar</taxon>
        <taxon>Alveolata</taxon>
        <taxon>Colpodellida</taxon>
        <taxon>Chromeraceae</taxon>
        <taxon>Chromera</taxon>
    </lineage>
</organism>
<dbReference type="PANTHER" id="PTHR44329">
    <property type="entry name" value="SERINE/THREONINE-PROTEIN KINASE TNNI3K-RELATED"/>
    <property type="match status" value="1"/>
</dbReference>
<feature type="compositionally biased region" description="Basic and acidic residues" evidence="8">
    <location>
        <begin position="1050"/>
        <end position="1060"/>
    </location>
</feature>
<proteinExistence type="predicted"/>
<dbReference type="FunFam" id="3.30.200.20:FF:000034">
    <property type="entry name" value="Kinase suppressor of Ras 1"/>
    <property type="match status" value="1"/>
</dbReference>
<feature type="binding site" evidence="7">
    <location>
        <position position="715"/>
    </location>
    <ligand>
        <name>ATP</name>
        <dbReference type="ChEBI" id="CHEBI:30616"/>
    </ligand>
</feature>
<feature type="compositionally biased region" description="Polar residues" evidence="8">
    <location>
        <begin position="89"/>
        <end position="116"/>
    </location>
</feature>
<dbReference type="InterPro" id="IPR000719">
    <property type="entry name" value="Prot_kinase_dom"/>
</dbReference>
<feature type="region of interest" description="Disordered" evidence="8">
    <location>
        <begin position="1148"/>
        <end position="1286"/>
    </location>
</feature>
<keyword evidence="2 7" id="KW-0547">Nucleotide-binding</keyword>
<feature type="compositionally biased region" description="Basic and acidic residues" evidence="8">
    <location>
        <begin position="515"/>
        <end position="530"/>
    </location>
</feature>
<evidence type="ECO:0000259" key="9">
    <source>
        <dbReference type="PROSITE" id="PS50011"/>
    </source>
</evidence>
<dbReference type="InterPro" id="IPR051681">
    <property type="entry name" value="Ser/Thr_Kinases-Pseudokinases"/>
</dbReference>
<dbReference type="VEuPathDB" id="CryptoDB:Cvel_8166"/>
<evidence type="ECO:0000256" key="6">
    <source>
        <dbReference type="ARBA" id="ARBA00048679"/>
    </source>
</evidence>
<feature type="region of interest" description="Disordered" evidence="8">
    <location>
        <begin position="182"/>
        <end position="538"/>
    </location>
</feature>
<evidence type="ECO:0000256" key="8">
    <source>
        <dbReference type="SAM" id="MobiDB-lite"/>
    </source>
</evidence>
<evidence type="ECO:0000256" key="4">
    <source>
        <dbReference type="ARBA" id="ARBA00022840"/>
    </source>
</evidence>
<feature type="compositionally biased region" description="Low complexity" evidence="8">
    <location>
        <begin position="1083"/>
        <end position="1106"/>
    </location>
</feature>
<feature type="compositionally biased region" description="Basic and acidic residues" evidence="8">
    <location>
        <begin position="431"/>
        <end position="441"/>
    </location>
</feature>
<dbReference type="PROSITE" id="PS00107">
    <property type="entry name" value="PROTEIN_KINASE_ATP"/>
    <property type="match status" value="1"/>
</dbReference>
<feature type="compositionally biased region" description="Polar residues" evidence="8">
    <location>
        <begin position="1158"/>
        <end position="1171"/>
    </location>
</feature>
<reference evidence="10" key="1">
    <citation type="submission" date="2014-11" db="EMBL/GenBank/DDBJ databases">
        <authorList>
            <person name="Otto D Thomas"/>
            <person name="Naeem Raeece"/>
        </authorList>
    </citation>
    <scope>NUCLEOTIDE SEQUENCE</scope>
</reference>
<protein>
    <recommendedName>
        <fullName evidence="9">Protein kinase domain-containing protein</fullName>
    </recommendedName>
</protein>
<dbReference type="InterPro" id="IPR011009">
    <property type="entry name" value="Kinase-like_dom_sf"/>
</dbReference>
<gene>
    <name evidence="10" type="ORF">Cvel_8166</name>
</gene>
<sequence length="1356" mass="145849">MFLCAFLLNADVPRHEANGVAPPRPHALFVSAPPPPPRIPPNCPAGMHPLPPAYTAPRSIPMDHLPKQHGISVGNSSGSAFTRKGSPAADSQSVRVQGNQQNQTAMRVQYGQSGSEASHPPAQENTLTSAGQQSGEKPPRPPSTSTGEGWRKTPGLPEENKKVGGDAVAPHLLVAALPATSTSAAGALQPGPGDPGYTGEAASSSLQAVFGEDSSTRVRIPILSVNLDSPCDPQKNNQQGRSGGERGEREKRTSGEKDRDREKASRFLSDPSRRSPHPPPGAAKVQEPPAPAERPRLGGGRGPTPPPLRASPPPVQRPTSLPQNAPLKAPRGGAHSSAAAVDKKEKEGRATPSRRQQHKDKEKKDPSWLPGTGGGPAPPPVSTKQSPPPPRKDASLNARVHSRERDLHGGMGPQTSEARRKSRSRSTRPQGGEEKEKEKTHAARASDPQQQRGSSGSSKPSAVFLGQVEVDQPPSGVAVEEQRREKEGFRIPNKPSAAPKSQPPVVGPSSSSKGSRGDRSNQPPEKEKEKEKKKRQLVFVHAQRTLPAFKIPCQEPPIEPSTEGYLLQLRKSKQSAEASKHVAQAALENAYTQELANHATSAAESQQNEGAQQQKQHQQQWGEGQQRAVASQQQQQQQQMVAAGRWQVYQDPYYGNMYPVYATGKTPRPTDELARRLTKDEKISFSDLRFLESLGRGEFGTVYKGVWRGQVIAIKLFNWTPGLAEETMRSFVKEIESFRHLSHPGLVKFHGACLEVPHLCVVTEYCPGGSLHNLLHNLCQKPAYRRALRMCRELASAVVYLHGLKPRVVHRDLKPLNVVIGSQNDMKLCDFGLTESMDRSFFVCRSLGMAGGSPRYMAPELFQTEEKHLNEKVDIWALACIFIEIFGGPLPYEGIDQLAELTHAVVNLRKVPYIPPSVPYDLQLLLRSCFIFDPRQRPGAEEVLKVIGELEAHADRTSAEQQQGETPAQGLARDGSAARSTTVPAPSPAAAPNDAVKDSQKVSKPSGEAPGVRKQKTPQPLPGCASFLGHTPTTAQPSKQQNRKGPTDPAPHDAKNEKALARAHHAPRQLAANPSAANIAVTARQAQQQPGPAPRPAVVAPSGSSSHKADTPGLALPRPVASPLTMAYRPPPAAPFSFLPPHAAPYASVMQHQHPHSRPTQQPLRSASPKPNQLPPAVSSSSQETQQQPSSSLTDRAAAQPREPFRSPQQQNTPYQTSTPAKSPLKVRPQQPYAPHPAPFLGAAFAPPDRRTTRYYAPQPRRTNAASGPTPGDHSERAAPSKAPAAHALPQRAVPKQGGGLPLISAAQTAHTQHDAFYTAGTARVQRGTQGLGAIGGMAHAGARRPPHPMGVSFRL</sequence>
<feature type="region of interest" description="Disordered" evidence="8">
    <location>
        <begin position="955"/>
        <end position="1117"/>
    </location>
</feature>
<dbReference type="InterPro" id="IPR008271">
    <property type="entry name" value="Ser/Thr_kinase_AS"/>
</dbReference>
<feature type="compositionally biased region" description="Low complexity" evidence="8">
    <location>
        <begin position="977"/>
        <end position="992"/>
    </location>
</feature>
<dbReference type="GO" id="GO:0004674">
    <property type="term" value="F:protein serine/threonine kinase activity"/>
    <property type="evidence" value="ECO:0007669"/>
    <property type="project" value="UniProtKB-EC"/>
</dbReference>
<feature type="compositionally biased region" description="Pro residues" evidence="8">
    <location>
        <begin position="303"/>
        <end position="316"/>
    </location>
</feature>
<feature type="compositionally biased region" description="Basic and acidic residues" evidence="8">
    <location>
        <begin position="243"/>
        <end position="265"/>
    </location>
</feature>
<dbReference type="Pfam" id="PF00069">
    <property type="entry name" value="Pkinase"/>
    <property type="match status" value="1"/>
</dbReference>
<dbReference type="InterPro" id="IPR017441">
    <property type="entry name" value="Protein_kinase_ATP_BS"/>
</dbReference>
<feature type="region of interest" description="Disordered" evidence="8">
    <location>
        <begin position="597"/>
        <end position="632"/>
    </location>
</feature>
<accession>A0A0G4HRZ0</accession>
<dbReference type="GO" id="GO:0005524">
    <property type="term" value="F:ATP binding"/>
    <property type="evidence" value="ECO:0007669"/>
    <property type="project" value="UniProtKB-UniRule"/>
</dbReference>
<comment type="catalytic activity">
    <reaction evidence="6">
        <text>L-seryl-[protein] + ATP = O-phospho-L-seryl-[protein] + ADP + H(+)</text>
        <dbReference type="Rhea" id="RHEA:17989"/>
        <dbReference type="Rhea" id="RHEA-COMP:9863"/>
        <dbReference type="Rhea" id="RHEA-COMP:11604"/>
        <dbReference type="ChEBI" id="CHEBI:15378"/>
        <dbReference type="ChEBI" id="CHEBI:29999"/>
        <dbReference type="ChEBI" id="CHEBI:30616"/>
        <dbReference type="ChEBI" id="CHEBI:83421"/>
        <dbReference type="ChEBI" id="CHEBI:456216"/>
        <dbReference type="EC" id="2.7.11.1"/>
    </reaction>
</comment>
<feature type="region of interest" description="Disordered" evidence="8">
    <location>
        <begin position="54"/>
        <end position="167"/>
    </location>
</feature>
<name>A0A0G4HRZ0_9ALVE</name>
<keyword evidence="4 7" id="KW-0067">ATP-binding</keyword>
<dbReference type="EMBL" id="CDMZ01003635">
    <property type="protein sequence ID" value="CEM47075.1"/>
    <property type="molecule type" value="Genomic_DNA"/>
</dbReference>
<evidence type="ECO:0000256" key="7">
    <source>
        <dbReference type="PROSITE-ProRule" id="PRU10141"/>
    </source>
</evidence>
<feature type="compositionally biased region" description="Polar residues" evidence="8">
    <location>
        <begin position="1031"/>
        <end position="1044"/>
    </location>
</feature>
<dbReference type="SMART" id="SM00220">
    <property type="entry name" value="S_TKc"/>
    <property type="match status" value="1"/>
</dbReference>
<dbReference type="Gene3D" id="3.30.200.20">
    <property type="entry name" value="Phosphorylase Kinase, domain 1"/>
    <property type="match status" value="1"/>
</dbReference>
<dbReference type="Gene3D" id="1.10.510.10">
    <property type="entry name" value="Transferase(Phosphotransferase) domain 1"/>
    <property type="match status" value="1"/>
</dbReference>
<dbReference type="PROSITE" id="PS00108">
    <property type="entry name" value="PROTEIN_KINASE_ST"/>
    <property type="match status" value="1"/>
</dbReference>
<feature type="compositionally biased region" description="Basic and acidic residues" evidence="8">
    <location>
        <begin position="480"/>
        <end position="489"/>
    </location>
</feature>
<comment type="catalytic activity">
    <reaction evidence="5">
        <text>L-threonyl-[protein] + ATP = O-phospho-L-threonyl-[protein] + ADP + H(+)</text>
        <dbReference type="Rhea" id="RHEA:46608"/>
        <dbReference type="Rhea" id="RHEA-COMP:11060"/>
        <dbReference type="Rhea" id="RHEA-COMP:11605"/>
        <dbReference type="ChEBI" id="CHEBI:15378"/>
        <dbReference type="ChEBI" id="CHEBI:30013"/>
        <dbReference type="ChEBI" id="CHEBI:30616"/>
        <dbReference type="ChEBI" id="CHEBI:61977"/>
        <dbReference type="ChEBI" id="CHEBI:456216"/>
        <dbReference type="EC" id="2.7.11.1"/>
    </reaction>
</comment>
<keyword evidence="1" id="KW-0808">Transferase</keyword>
<feature type="domain" description="Protein kinase" evidence="9">
    <location>
        <begin position="688"/>
        <end position="956"/>
    </location>
</feature>
<dbReference type="SUPFAM" id="SSF56112">
    <property type="entry name" value="Protein kinase-like (PK-like)"/>
    <property type="match status" value="1"/>
</dbReference>
<feature type="compositionally biased region" description="Pro residues" evidence="8">
    <location>
        <begin position="376"/>
        <end position="389"/>
    </location>
</feature>
<dbReference type="PANTHER" id="PTHR44329:SF289">
    <property type="entry name" value="SERINE_THREONINE-PROTEIN KINASE VIK"/>
    <property type="match status" value="1"/>
</dbReference>
<evidence type="ECO:0000256" key="3">
    <source>
        <dbReference type="ARBA" id="ARBA00022777"/>
    </source>
</evidence>
<dbReference type="PROSITE" id="PS50011">
    <property type="entry name" value="PROTEIN_KINASE_DOM"/>
    <property type="match status" value="1"/>
</dbReference>
<evidence type="ECO:0000256" key="5">
    <source>
        <dbReference type="ARBA" id="ARBA00047899"/>
    </source>
</evidence>